<dbReference type="AlphaFoldDB" id="A0A932HZR0"/>
<dbReference type="InterPro" id="IPR004360">
    <property type="entry name" value="Glyas_Fos-R_dOase_dom"/>
</dbReference>
<evidence type="ECO:0000259" key="1">
    <source>
        <dbReference type="PROSITE" id="PS51819"/>
    </source>
</evidence>
<dbReference type="InterPro" id="IPR029068">
    <property type="entry name" value="Glyas_Bleomycin-R_OHBP_Dase"/>
</dbReference>
<name>A0A932HZR0_UNCTE</name>
<evidence type="ECO:0000313" key="3">
    <source>
        <dbReference type="Proteomes" id="UP000782312"/>
    </source>
</evidence>
<dbReference type="EMBL" id="JACPUR010000017">
    <property type="protein sequence ID" value="MBI3127443.1"/>
    <property type="molecule type" value="Genomic_DNA"/>
</dbReference>
<accession>A0A932HZR0</accession>
<dbReference type="CDD" id="cd06587">
    <property type="entry name" value="VOC"/>
    <property type="match status" value="1"/>
</dbReference>
<dbReference type="SUPFAM" id="SSF54593">
    <property type="entry name" value="Glyoxalase/Bleomycin resistance protein/Dihydroxybiphenyl dioxygenase"/>
    <property type="match status" value="1"/>
</dbReference>
<gene>
    <name evidence="2" type="ORF">HYZ11_07550</name>
</gene>
<comment type="caution">
    <text evidence="2">The sequence shown here is derived from an EMBL/GenBank/DDBJ whole genome shotgun (WGS) entry which is preliminary data.</text>
</comment>
<sequence length="165" mass="18413">MRLDGIHHLALAQGDIRRAEDFYTRVLGGEVVRRIGAETGDQTLARTPQVWVRLGGVTFALNGAPPEPPRGHFVHYALKGRIEDLDAWAEAFKREGVPHSGPYGHGGTSSLSLYFHDPAGYLFEIGMDAGTWERAKEEVRKRGGLFGNPEATYDIEAWERENLRK</sequence>
<dbReference type="Proteomes" id="UP000782312">
    <property type="component" value="Unassembled WGS sequence"/>
</dbReference>
<proteinExistence type="predicted"/>
<dbReference type="InterPro" id="IPR037523">
    <property type="entry name" value="VOC_core"/>
</dbReference>
<dbReference type="Gene3D" id="3.10.180.10">
    <property type="entry name" value="2,3-Dihydroxybiphenyl 1,2-Dioxygenase, domain 1"/>
    <property type="match status" value="1"/>
</dbReference>
<feature type="domain" description="VOC" evidence="1">
    <location>
        <begin position="5"/>
        <end position="128"/>
    </location>
</feature>
<reference evidence="2" key="1">
    <citation type="submission" date="2020-07" db="EMBL/GenBank/DDBJ databases">
        <title>Huge and variable diversity of episymbiotic CPR bacteria and DPANN archaea in groundwater ecosystems.</title>
        <authorList>
            <person name="He C.Y."/>
            <person name="Keren R."/>
            <person name="Whittaker M."/>
            <person name="Farag I.F."/>
            <person name="Doudna J."/>
            <person name="Cate J.H.D."/>
            <person name="Banfield J.F."/>
        </authorList>
    </citation>
    <scope>NUCLEOTIDE SEQUENCE</scope>
    <source>
        <strain evidence="2">NC_groundwater_763_Ag_S-0.2um_68_21</strain>
    </source>
</reference>
<protein>
    <submittedName>
        <fullName evidence="2">VOC family protein</fullName>
    </submittedName>
</protein>
<evidence type="ECO:0000313" key="2">
    <source>
        <dbReference type="EMBL" id="MBI3127443.1"/>
    </source>
</evidence>
<dbReference type="Pfam" id="PF00903">
    <property type="entry name" value="Glyoxalase"/>
    <property type="match status" value="1"/>
</dbReference>
<organism evidence="2 3">
    <name type="scientific">Tectimicrobiota bacterium</name>
    <dbReference type="NCBI Taxonomy" id="2528274"/>
    <lineage>
        <taxon>Bacteria</taxon>
        <taxon>Pseudomonadati</taxon>
        <taxon>Nitrospinota/Tectimicrobiota group</taxon>
        <taxon>Candidatus Tectimicrobiota</taxon>
    </lineage>
</organism>
<dbReference type="PROSITE" id="PS51819">
    <property type="entry name" value="VOC"/>
    <property type="match status" value="1"/>
</dbReference>